<feature type="compositionally biased region" description="Basic residues" evidence="3">
    <location>
        <begin position="1"/>
        <end position="11"/>
    </location>
</feature>
<dbReference type="RefSeq" id="WP_139669858.1">
    <property type="nucleotide sequence ID" value="NZ_VDLY02000011.1"/>
</dbReference>
<dbReference type="PRINTS" id="PR00455">
    <property type="entry name" value="HTHTETR"/>
</dbReference>
<dbReference type="InterPro" id="IPR023772">
    <property type="entry name" value="DNA-bd_HTH_TetR-type_CS"/>
</dbReference>
<proteinExistence type="predicted"/>
<keyword evidence="6" id="KW-1185">Reference proteome</keyword>
<dbReference type="InterPro" id="IPR036271">
    <property type="entry name" value="Tet_transcr_reg_TetR-rel_C_sf"/>
</dbReference>
<dbReference type="SUPFAM" id="SSF48498">
    <property type="entry name" value="Tetracyclin repressor-like, C-terminal domain"/>
    <property type="match status" value="1"/>
</dbReference>
<dbReference type="Pfam" id="PF17920">
    <property type="entry name" value="TetR_C_16"/>
    <property type="match status" value="1"/>
</dbReference>
<dbReference type="InterPro" id="IPR050109">
    <property type="entry name" value="HTH-type_TetR-like_transc_reg"/>
</dbReference>
<dbReference type="OrthoDB" id="3210235at2"/>
<protein>
    <submittedName>
        <fullName evidence="5">TetR family transcriptional regulator</fullName>
    </submittedName>
</protein>
<gene>
    <name evidence="5" type="ORF">FH607_018300</name>
</gene>
<evidence type="ECO:0000256" key="3">
    <source>
        <dbReference type="SAM" id="MobiDB-lite"/>
    </source>
</evidence>
<comment type="caution">
    <text evidence="5">The sequence shown here is derived from an EMBL/GenBank/DDBJ whole genome shotgun (WGS) entry which is preliminary data.</text>
</comment>
<name>A0A5N6A7F7_9ACTN</name>
<sequence>MSTVPGRRRGRPSLAERAAGEPGTRERILDSARTEFARRGFDLASVRAIARGADVNPALVHHYFGTKEGVFAAAVHAATESAVRVLTEETLPGLDVLGGHFTRVFFSIWETPRTRDPLLAVLRSAVNNETAAGIFRAAVTEELLARVAGQVPGPDARLRVELAAMQLVGTALGRYVLEIEPLASTDVEILVERLAPVVQHHLTGAPGTPPPAA</sequence>
<dbReference type="PANTHER" id="PTHR30055">
    <property type="entry name" value="HTH-TYPE TRANSCRIPTIONAL REGULATOR RUTR"/>
    <property type="match status" value="1"/>
</dbReference>
<dbReference type="AlphaFoldDB" id="A0A5N6A7F7"/>
<evidence type="ECO:0000256" key="2">
    <source>
        <dbReference type="PROSITE-ProRule" id="PRU00335"/>
    </source>
</evidence>
<dbReference type="Pfam" id="PF00440">
    <property type="entry name" value="TetR_N"/>
    <property type="match status" value="1"/>
</dbReference>
<dbReference type="SUPFAM" id="SSF46689">
    <property type="entry name" value="Homeodomain-like"/>
    <property type="match status" value="1"/>
</dbReference>
<evidence type="ECO:0000313" key="5">
    <source>
        <dbReference type="EMBL" id="KAB8163879.1"/>
    </source>
</evidence>
<dbReference type="Gene3D" id="1.10.357.10">
    <property type="entry name" value="Tetracycline Repressor, domain 2"/>
    <property type="match status" value="1"/>
</dbReference>
<dbReference type="Proteomes" id="UP000314251">
    <property type="component" value="Unassembled WGS sequence"/>
</dbReference>
<dbReference type="EMBL" id="VDLY02000011">
    <property type="protein sequence ID" value="KAB8163879.1"/>
    <property type="molecule type" value="Genomic_DNA"/>
</dbReference>
<reference evidence="5" key="1">
    <citation type="submission" date="2019-10" db="EMBL/GenBank/DDBJ databases">
        <title>Nonomuraea sp. nov., isolated from Phyllanthus amarus.</title>
        <authorList>
            <person name="Klykleung N."/>
            <person name="Tanasupawat S."/>
        </authorList>
    </citation>
    <scope>NUCLEOTIDE SEQUENCE [LARGE SCALE GENOMIC DNA]</scope>
    <source>
        <strain evidence="5">3MP-10</strain>
    </source>
</reference>
<keyword evidence="1 2" id="KW-0238">DNA-binding</keyword>
<evidence type="ECO:0000259" key="4">
    <source>
        <dbReference type="PROSITE" id="PS50977"/>
    </source>
</evidence>
<dbReference type="InterPro" id="IPR041678">
    <property type="entry name" value="TetR_C_16"/>
</dbReference>
<dbReference type="GO" id="GO:0000976">
    <property type="term" value="F:transcription cis-regulatory region binding"/>
    <property type="evidence" value="ECO:0007669"/>
    <property type="project" value="TreeGrafter"/>
</dbReference>
<dbReference type="InterPro" id="IPR009057">
    <property type="entry name" value="Homeodomain-like_sf"/>
</dbReference>
<evidence type="ECO:0000313" key="6">
    <source>
        <dbReference type="Proteomes" id="UP000314251"/>
    </source>
</evidence>
<organism evidence="5 6">
    <name type="scientific">Streptomyces mimosae</name>
    <dbReference type="NCBI Taxonomy" id="2586635"/>
    <lineage>
        <taxon>Bacteria</taxon>
        <taxon>Bacillati</taxon>
        <taxon>Actinomycetota</taxon>
        <taxon>Actinomycetes</taxon>
        <taxon>Kitasatosporales</taxon>
        <taxon>Streptomycetaceae</taxon>
        <taxon>Streptomyces</taxon>
    </lineage>
</organism>
<feature type="DNA-binding region" description="H-T-H motif" evidence="2">
    <location>
        <begin position="45"/>
        <end position="64"/>
    </location>
</feature>
<dbReference type="PROSITE" id="PS01081">
    <property type="entry name" value="HTH_TETR_1"/>
    <property type="match status" value="1"/>
</dbReference>
<dbReference type="PANTHER" id="PTHR30055:SF235">
    <property type="entry name" value="TRANSCRIPTIONAL REGULATORY PROTEIN"/>
    <property type="match status" value="1"/>
</dbReference>
<dbReference type="GO" id="GO:0003700">
    <property type="term" value="F:DNA-binding transcription factor activity"/>
    <property type="evidence" value="ECO:0007669"/>
    <property type="project" value="TreeGrafter"/>
</dbReference>
<dbReference type="InterPro" id="IPR001647">
    <property type="entry name" value="HTH_TetR"/>
</dbReference>
<dbReference type="Gene3D" id="1.10.10.60">
    <property type="entry name" value="Homeodomain-like"/>
    <property type="match status" value="1"/>
</dbReference>
<accession>A0A5N6A7F7</accession>
<feature type="region of interest" description="Disordered" evidence="3">
    <location>
        <begin position="1"/>
        <end position="26"/>
    </location>
</feature>
<feature type="domain" description="HTH tetR-type" evidence="4">
    <location>
        <begin position="22"/>
        <end position="82"/>
    </location>
</feature>
<evidence type="ECO:0000256" key="1">
    <source>
        <dbReference type="ARBA" id="ARBA00023125"/>
    </source>
</evidence>
<dbReference type="PROSITE" id="PS50977">
    <property type="entry name" value="HTH_TETR_2"/>
    <property type="match status" value="1"/>
</dbReference>